<evidence type="ECO:0000313" key="3">
    <source>
        <dbReference type="EMBL" id="ORZ36640.1"/>
    </source>
</evidence>
<feature type="transmembrane region" description="Helical" evidence="1">
    <location>
        <begin position="132"/>
        <end position="151"/>
    </location>
</feature>
<reference evidence="3 4" key="1">
    <citation type="submission" date="2016-07" db="EMBL/GenBank/DDBJ databases">
        <title>Pervasive Adenine N6-methylation of Active Genes in Fungi.</title>
        <authorList>
            <consortium name="DOE Joint Genome Institute"/>
            <person name="Mondo S.J."/>
            <person name="Dannebaum R.O."/>
            <person name="Kuo R.C."/>
            <person name="Labutti K."/>
            <person name="Haridas S."/>
            <person name="Kuo A."/>
            <person name="Salamov A."/>
            <person name="Ahrendt S.R."/>
            <person name="Lipzen A."/>
            <person name="Sullivan W."/>
            <person name="Andreopoulos W.B."/>
            <person name="Clum A."/>
            <person name="Lindquist E."/>
            <person name="Daum C."/>
            <person name="Ramamoorthy G.K."/>
            <person name="Gryganskyi A."/>
            <person name="Culley D."/>
            <person name="Magnuson J.K."/>
            <person name="James T.Y."/>
            <person name="O'Malley M.A."/>
            <person name="Stajich J.E."/>
            <person name="Spatafora J.W."/>
            <person name="Visel A."/>
            <person name="Grigoriev I.V."/>
        </authorList>
    </citation>
    <scope>NUCLEOTIDE SEQUENCE [LARGE SCALE GENOMIC DNA]</scope>
    <source>
        <strain evidence="3 4">PL171</strain>
    </source>
</reference>
<dbReference type="OrthoDB" id="1470350at2759"/>
<evidence type="ECO:0000259" key="2">
    <source>
        <dbReference type="Pfam" id="PF00487"/>
    </source>
</evidence>
<dbReference type="Proteomes" id="UP000193411">
    <property type="component" value="Unassembled WGS sequence"/>
</dbReference>
<dbReference type="STRING" id="765915.A0A1Y2HPY0"/>
<sequence>MNWLDPYVVWSLRDPRDTVFVKTTLWLSLGVLSSLYLVLVRFTWWHFALHAAWVGKHATTYVLMLHCVCHRPLYKAKYHALNWIAPYALGPFYGHTWDTFYFHHIKHHHIEDNGPHDLSSTLRYQRDSALHFFIYFSRFFLFTLIELPRYFLQKGWYATAVRVVFMEAATWSLFASLAYIGRNYTSSQPELVNFAATLTLAVPVALMRFGMMSGNWAQHAFVDRSRPDCDYVQSLTCINNPYNDLAFNDGYHTSHHLNPRRHWADHPGNLVACADDYAKHGTLVFTGIDFHVTWFYLMTKNYKALAQAYVHLDNDKPRPSDEEIMAMLKSRTKQMTQEEVDAYYSQTKTKLAARKTQ</sequence>
<dbReference type="PANTHER" id="PTHR36459:SF1">
    <property type="entry name" value="FATTY ACID DESATURASE DOMAIN-CONTAINING PROTEIN-RELATED"/>
    <property type="match status" value="1"/>
</dbReference>
<feature type="transmembrane region" description="Helical" evidence="1">
    <location>
        <begin position="157"/>
        <end position="179"/>
    </location>
</feature>
<keyword evidence="1" id="KW-1133">Transmembrane helix</keyword>
<organism evidence="3 4">
    <name type="scientific">Catenaria anguillulae PL171</name>
    <dbReference type="NCBI Taxonomy" id="765915"/>
    <lineage>
        <taxon>Eukaryota</taxon>
        <taxon>Fungi</taxon>
        <taxon>Fungi incertae sedis</taxon>
        <taxon>Blastocladiomycota</taxon>
        <taxon>Blastocladiomycetes</taxon>
        <taxon>Blastocladiales</taxon>
        <taxon>Catenariaceae</taxon>
        <taxon>Catenaria</taxon>
    </lineage>
</organism>
<dbReference type="PANTHER" id="PTHR36459">
    <property type="entry name" value="ORF"/>
    <property type="match status" value="1"/>
</dbReference>
<evidence type="ECO:0000256" key="1">
    <source>
        <dbReference type="SAM" id="Phobius"/>
    </source>
</evidence>
<keyword evidence="4" id="KW-1185">Reference proteome</keyword>
<name>A0A1Y2HPY0_9FUNG</name>
<keyword evidence="1" id="KW-0472">Membrane</keyword>
<dbReference type="Pfam" id="PF00487">
    <property type="entry name" value="FA_desaturase"/>
    <property type="match status" value="1"/>
</dbReference>
<dbReference type="AlphaFoldDB" id="A0A1Y2HPY0"/>
<dbReference type="GO" id="GO:0006629">
    <property type="term" value="P:lipid metabolic process"/>
    <property type="evidence" value="ECO:0007669"/>
    <property type="project" value="InterPro"/>
</dbReference>
<gene>
    <name evidence="3" type="ORF">BCR44DRAFT_131530</name>
</gene>
<keyword evidence="1" id="KW-0812">Transmembrane</keyword>
<comment type="caution">
    <text evidence="3">The sequence shown here is derived from an EMBL/GenBank/DDBJ whole genome shotgun (WGS) entry which is preliminary data.</text>
</comment>
<feature type="transmembrane region" description="Helical" evidence="1">
    <location>
        <begin position="191"/>
        <end position="211"/>
    </location>
</feature>
<proteinExistence type="predicted"/>
<evidence type="ECO:0000313" key="4">
    <source>
        <dbReference type="Proteomes" id="UP000193411"/>
    </source>
</evidence>
<accession>A0A1Y2HPY0</accession>
<feature type="transmembrane region" description="Helical" evidence="1">
    <location>
        <begin position="20"/>
        <end position="39"/>
    </location>
</feature>
<dbReference type="EMBL" id="MCFL01000016">
    <property type="protein sequence ID" value="ORZ36640.1"/>
    <property type="molecule type" value="Genomic_DNA"/>
</dbReference>
<protein>
    <recommendedName>
        <fullName evidence="2">Fatty acid desaturase domain-containing protein</fullName>
    </recommendedName>
</protein>
<dbReference type="InterPro" id="IPR005804">
    <property type="entry name" value="FA_desaturase_dom"/>
</dbReference>
<feature type="domain" description="Fatty acid desaturase" evidence="2">
    <location>
        <begin position="43"/>
        <end position="284"/>
    </location>
</feature>